<dbReference type="Gene3D" id="3.40.1170.10">
    <property type="entry name" value="DNA repair protein MutS, domain I"/>
    <property type="match status" value="1"/>
</dbReference>
<evidence type="ECO:0000259" key="9">
    <source>
        <dbReference type="SMART" id="SM00534"/>
    </source>
</evidence>
<evidence type="ECO:0000256" key="2">
    <source>
        <dbReference type="ARBA" id="ARBA00022741"/>
    </source>
</evidence>
<proteinExistence type="inferred from homology"/>
<dbReference type="InterPro" id="IPR007695">
    <property type="entry name" value="DNA_mismatch_repair_MutS-lik_N"/>
</dbReference>
<name>A0A0L0SAY4_ALLM3</name>
<dbReference type="PIRSF" id="PIRSF037677">
    <property type="entry name" value="DNA_mis_repair_Msh6"/>
    <property type="match status" value="1"/>
</dbReference>
<dbReference type="InterPro" id="IPR017261">
    <property type="entry name" value="DNA_mismatch_repair_MutS/MSH"/>
</dbReference>
<dbReference type="InterPro" id="IPR000432">
    <property type="entry name" value="DNA_mismatch_repair_MutS_C"/>
</dbReference>
<evidence type="ECO:0000256" key="4">
    <source>
        <dbReference type="ARBA" id="ARBA00022840"/>
    </source>
</evidence>
<keyword evidence="11" id="KW-1185">Reference proteome</keyword>
<evidence type="ECO:0000313" key="10">
    <source>
        <dbReference type="EMBL" id="KNE59592.1"/>
    </source>
</evidence>
<keyword evidence="5" id="KW-0238">DNA-binding</keyword>
<dbReference type="Pfam" id="PF01624">
    <property type="entry name" value="MutS_I"/>
    <property type="match status" value="1"/>
</dbReference>
<dbReference type="OrthoDB" id="10252754at2759"/>
<gene>
    <name evidence="10" type="ORF">AMAG_03849</name>
</gene>
<dbReference type="GO" id="GO:0005524">
    <property type="term" value="F:ATP binding"/>
    <property type="evidence" value="ECO:0007669"/>
    <property type="project" value="UniProtKB-KW"/>
</dbReference>
<dbReference type="GO" id="GO:0005739">
    <property type="term" value="C:mitochondrion"/>
    <property type="evidence" value="ECO:0007669"/>
    <property type="project" value="TreeGrafter"/>
</dbReference>
<dbReference type="SUPFAM" id="SSF55271">
    <property type="entry name" value="DNA repair protein MutS, domain I"/>
    <property type="match status" value="1"/>
</dbReference>
<dbReference type="SMART" id="SM00533">
    <property type="entry name" value="MUTSd"/>
    <property type="match status" value="1"/>
</dbReference>
<dbReference type="InterPro" id="IPR036187">
    <property type="entry name" value="DNA_mismatch_repair_MutS_sf"/>
</dbReference>
<dbReference type="InterPro" id="IPR045076">
    <property type="entry name" value="MutS"/>
</dbReference>
<keyword evidence="2" id="KW-0547">Nucleotide-binding</keyword>
<dbReference type="EMBL" id="GG745334">
    <property type="protein sequence ID" value="KNE59592.1"/>
    <property type="molecule type" value="Genomic_DNA"/>
</dbReference>
<dbReference type="Gene3D" id="3.40.50.300">
    <property type="entry name" value="P-loop containing nucleotide triphosphate hydrolases"/>
    <property type="match status" value="1"/>
</dbReference>
<evidence type="ECO:0008006" key="12">
    <source>
        <dbReference type="Google" id="ProtNLM"/>
    </source>
</evidence>
<keyword evidence="6" id="KW-0234">DNA repair</keyword>
<dbReference type="GO" id="GO:0140664">
    <property type="term" value="F:ATP-dependent DNA damage sensor activity"/>
    <property type="evidence" value="ECO:0007669"/>
    <property type="project" value="InterPro"/>
</dbReference>
<evidence type="ECO:0000256" key="7">
    <source>
        <dbReference type="SAM" id="MobiDB-lite"/>
    </source>
</evidence>
<dbReference type="Gene3D" id="1.10.1420.10">
    <property type="match status" value="1"/>
</dbReference>
<evidence type="ECO:0000313" key="11">
    <source>
        <dbReference type="Proteomes" id="UP000054350"/>
    </source>
</evidence>
<dbReference type="STRING" id="578462.A0A0L0SAY4"/>
<sequence length="782" mass="86657">MHVGAILDEYADKDAIAPTTNDSKAKPSDAVDGKPTHTKLSAQIRALYDRYGKDWVLLIRVGSFYEMYGDQALEWHHHLGLLMSRKRLCGFPDSAVRQYVTKLVKDFGQRVAVIDQLRGEATPEQQATSVPLQNGETRYVKRFYTPATTMVAEGELNYLAAVHVTSSTPMLLHRTRHHHTTARQLELFLTVGRNSRVGSMVRVLGKPKTRSGERMIKRSLLFPLTDRAELEARFDRLDALRAHPMVLDEVRQVLDQIGNSTPIEEICSAIDMDFATPDSLKALLENLLFARKLAQVLHPLPAFATDCQHLTAHDDLLRRLLAALDLTDSTALVLASTDPSLAEFSTELVRLQQSVDDLRAEFCGQYGISATAKSPVFRAAGPKMSKRRMRAAAEMQKLDAELAGVDGLVVSEEPLVGGEDAEHGGPAGAGASGRPLVELTQVQYANLPADARQQFPVVSKTKTVVRIEYEKWTRLQLAIAELRSRVQVAEQSVLQDLMTRVREQIPSLVKTAHAIALLDMTQVFCTFADRFNCVRPKFTDDHTMVLKQVIHPVIYESALEAGRHVVPNDCELDHDKCLIVISGANMGGKTCYMRTVGAAVILAQIGCPVPATSAQLPIYDAIYTRFGSYDDLAHNQSTFAAEMVDLRRILSKGTPRSLVLMDELGRGTGPNDAMALVAAVCEALVNRHVPTLTTTHMHALVDVIRERCGGDEVADQIRCIHSACYPVKDGDETFWVVDYRMRPGMAESSFGVEIASWTKLPKHVLRYAMEAREALRVGHLQR</sequence>
<feature type="domain" description="DNA mismatch repair proteins mutS family" evidence="9">
    <location>
        <begin position="576"/>
        <end position="773"/>
    </location>
</feature>
<keyword evidence="4" id="KW-0067">ATP-binding</keyword>
<evidence type="ECO:0000256" key="5">
    <source>
        <dbReference type="ARBA" id="ARBA00023125"/>
    </source>
</evidence>
<dbReference type="SMART" id="SM00534">
    <property type="entry name" value="MUTSac"/>
    <property type="match status" value="1"/>
</dbReference>
<dbReference type="InterPro" id="IPR007696">
    <property type="entry name" value="DNA_mismatch_repair_MutS_core"/>
</dbReference>
<protein>
    <recommendedName>
        <fullName evidence="12">DNA mismatch repair proteins mutS family domain-containing protein</fullName>
    </recommendedName>
</protein>
<dbReference type="GO" id="GO:0005634">
    <property type="term" value="C:nucleus"/>
    <property type="evidence" value="ECO:0007669"/>
    <property type="project" value="TreeGrafter"/>
</dbReference>
<feature type="compositionally biased region" description="Basic and acidic residues" evidence="7">
    <location>
        <begin position="23"/>
        <end position="35"/>
    </location>
</feature>
<dbReference type="Pfam" id="PF05192">
    <property type="entry name" value="MutS_III"/>
    <property type="match status" value="1"/>
</dbReference>
<dbReference type="SUPFAM" id="SSF48334">
    <property type="entry name" value="DNA repair protein MutS, domain III"/>
    <property type="match status" value="2"/>
</dbReference>
<dbReference type="Proteomes" id="UP000054350">
    <property type="component" value="Unassembled WGS sequence"/>
</dbReference>
<dbReference type="Pfam" id="PF00488">
    <property type="entry name" value="MutS_V"/>
    <property type="match status" value="1"/>
</dbReference>
<keyword evidence="3" id="KW-0227">DNA damage</keyword>
<evidence type="ECO:0000256" key="1">
    <source>
        <dbReference type="ARBA" id="ARBA00006271"/>
    </source>
</evidence>
<dbReference type="SUPFAM" id="SSF52540">
    <property type="entry name" value="P-loop containing nucleoside triphosphate hydrolases"/>
    <property type="match status" value="1"/>
</dbReference>
<dbReference type="eggNOG" id="ENOG502QUUG">
    <property type="taxonomic scope" value="Eukaryota"/>
</dbReference>
<evidence type="ECO:0000256" key="6">
    <source>
        <dbReference type="ARBA" id="ARBA00023204"/>
    </source>
</evidence>
<dbReference type="AlphaFoldDB" id="A0A0L0SAY4"/>
<evidence type="ECO:0000259" key="8">
    <source>
        <dbReference type="SMART" id="SM00533"/>
    </source>
</evidence>
<dbReference type="VEuPathDB" id="FungiDB:AMAG_03849"/>
<evidence type="ECO:0000256" key="3">
    <source>
        <dbReference type="ARBA" id="ARBA00022763"/>
    </source>
</evidence>
<feature type="region of interest" description="Disordered" evidence="7">
    <location>
        <begin position="17"/>
        <end position="36"/>
    </location>
</feature>
<dbReference type="GO" id="GO:0043504">
    <property type="term" value="P:mitochondrial DNA repair"/>
    <property type="evidence" value="ECO:0007669"/>
    <property type="project" value="TreeGrafter"/>
</dbReference>
<dbReference type="InterPro" id="IPR027417">
    <property type="entry name" value="P-loop_NTPase"/>
</dbReference>
<comment type="similarity">
    <text evidence="1">Belongs to the DNA mismatch repair MutS family.</text>
</comment>
<dbReference type="PANTHER" id="PTHR11361">
    <property type="entry name" value="DNA MISMATCH REPAIR PROTEIN MUTS FAMILY MEMBER"/>
    <property type="match status" value="1"/>
</dbReference>
<accession>A0A0L0SAY4</accession>
<dbReference type="GO" id="GO:0006298">
    <property type="term" value="P:mismatch repair"/>
    <property type="evidence" value="ECO:0007669"/>
    <property type="project" value="InterPro"/>
</dbReference>
<dbReference type="PANTHER" id="PTHR11361:SF34">
    <property type="entry name" value="DNA MISMATCH REPAIR PROTEIN MSH1, MITOCHONDRIAL"/>
    <property type="match status" value="1"/>
</dbReference>
<reference evidence="11" key="2">
    <citation type="submission" date="2009-11" db="EMBL/GenBank/DDBJ databases">
        <title>The Genome Sequence of Allomyces macrogynus strain ATCC 38327.</title>
        <authorList>
            <consortium name="The Broad Institute Genome Sequencing Platform"/>
            <person name="Russ C."/>
            <person name="Cuomo C."/>
            <person name="Shea T."/>
            <person name="Young S.K."/>
            <person name="Zeng Q."/>
            <person name="Koehrsen M."/>
            <person name="Haas B."/>
            <person name="Borodovsky M."/>
            <person name="Guigo R."/>
            <person name="Alvarado L."/>
            <person name="Berlin A."/>
            <person name="Borenstein D."/>
            <person name="Chen Z."/>
            <person name="Engels R."/>
            <person name="Freedman E."/>
            <person name="Gellesch M."/>
            <person name="Goldberg J."/>
            <person name="Griggs A."/>
            <person name="Gujja S."/>
            <person name="Heiman D."/>
            <person name="Hepburn T."/>
            <person name="Howarth C."/>
            <person name="Jen D."/>
            <person name="Larson L."/>
            <person name="Lewis B."/>
            <person name="Mehta T."/>
            <person name="Park D."/>
            <person name="Pearson M."/>
            <person name="Roberts A."/>
            <person name="Saif S."/>
            <person name="Shenoy N."/>
            <person name="Sisk P."/>
            <person name="Stolte C."/>
            <person name="Sykes S."/>
            <person name="Walk T."/>
            <person name="White J."/>
            <person name="Yandava C."/>
            <person name="Burger G."/>
            <person name="Gray M.W."/>
            <person name="Holland P.W.H."/>
            <person name="King N."/>
            <person name="Lang F.B.F."/>
            <person name="Roger A.J."/>
            <person name="Ruiz-Trillo I."/>
            <person name="Lander E."/>
            <person name="Nusbaum C."/>
        </authorList>
    </citation>
    <scope>NUCLEOTIDE SEQUENCE [LARGE SCALE GENOMIC DNA]</scope>
    <source>
        <strain evidence="11">ATCC 38327</strain>
    </source>
</reference>
<dbReference type="InterPro" id="IPR016151">
    <property type="entry name" value="DNA_mismatch_repair_MutS_N"/>
</dbReference>
<reference evidence="10 11" key="1">
    <citation type="submission" date="2009-11" db="EMBL/GenBank/DDBJ databases">
        <title>Annotation of Allomyces macrogynus ATCC 38327.</title>
        <authorList>
            <consortium name="The Broad Institute Genome Sequencing Platform"/>
            <person name="Russ C."/>
            <person name="Cuomo C."/>
            <person name="Burger G."/>
            <person name="Gray M.W."/>
            <person name="Holland P.W.H."/>
            <person name="King N."/>
            <person name="Lang F.B.F."/>
            <person name="Roger A.J."/>
            <person name="Ruiz-Trillo I."/>
            <person name="Young S.K."/>
            <person name="Zeng Q."/>
            <person name="Gargeya S."/>
            <person name="Fitzgerald M."/>
            <person name="Haas B."/>
            <person name="Abouelleil A."/>
            <person name="Alvarado L."/>
            <person name="Arachchi H.M."/>
            <person name="Berlin A."/>
            <person name="Chapman S.B."/>
            <person name="Gearin G."/>
            <person name="Goldberg J."/>
            <person name="Griggs A."/>
            <person name="Gujja S."/>
            <person name="Hansen M."/>
            <person name="Heiman D."/>
            <person name="Howarth C."/>
            <person name="Larimer J."/>
            <person name="Lui A."/>
            <person name="MacDonald P.J.P."/>
            <person name="McCowen C."/>
            <person name="Montmayeur A."/>
            <person name="Murphy C."/>
            <person name="Neiman D."/>
            <person name="Pearson M."/>
            <person name="Priest M."/>
            <person name="Roberts A."/>
            <person name="Saif S."/>
            <person name="Shea T."/>
            <person name="Sisk P."/>
            <person name="Stolte C."/>
            <person name="Sykes S."/>
            <person name="Wortman J."/>
            <person name="Nusbaum C."/>
            <person name="Birren B."/>
        </authorList>
    </citation>
    <scope>NUCLEOTIDE SEQUENCE [LARGE SCALE GENOMIC DNA]</scope>
    <source>
        <strain evidence="10 11">ATCC 38327</strain>
    </source>
</reference>
<feature type="domain" description="DNA mismatch repair protein MutS core" evidence="8">
    <location>
        <begin position="195"/>
        <end position="557"/>
    </location>
</feature>
<dbReference type="GO" id="GO:0030983">
    <property type="term" value="F:mismatched DNA binding"/>
    <property type="evidence" value="ECO:0007669"/>
    <property type="project" value="InterPro"/>
</dbReference>
<organism evidence="10 11">
    <name type="scientific">Allomyces macrogynus (strain ATCC 38327)</name>
    <name type="common">Allomyces javanicus var. macrogynus</name>
    <dbReference type="NCBI Taxonomy" id="578462"/>
    <lineage>
        <taxon>Eukaryota</taxon>
        <taxon>Fungi</taxon>
        <taxon>Fungi incertae sedis</taxon>
        <taxon>Blastocladiomycota</taxon>
        <taxon>Blastocladiomycetes</taxon>
        <taxon>Blastocladiales</taxon>
        <taxon>Blastocladiaceae</taxon>
        <taxon>Allomyces</taxon>
    </lineage>
</organism>